<reference evidence="2 3" key="1">
    <citation type="submission" date="2023-08" db="EMBL/GenBank/DDBJ databases">
        <title>The draft genome sequence of Paracraurococcus sp. LOR1-02.</title>
        <authorList>
            <person name="Kingkaew E."/>
            <person name="Tanasupawat S."/>
        </authorList>
    </citation>
    <scope>NUCLEOTIDE SEQUENCE [LARGE SCALE GENOMIC DNA]</scope>
    <source>
        <strain evidence="2 3">LOR1-02</strain>
    </source>
</reference>
<gene>
    <name evidence="2" type="ORF">Q7A36_32065</name>
</gene>
<dbReference type="InterPro" id="IPR016181">
    <property type="entry name" value="Acyl_CoA_acyltransferase"/>
</dbReference>
<organism evidence="2 3">
    <name type="scientific">Paracraurococcus lichenis</name>
    <dbReference type="NCBI Taxonomy" id="3064888"/>
    <lineage>
        <taxon>Bacteria</taxon>
        <taxon>Pseudomonadati</taxon>
        <taxon>Pseudomonadota</taxon>
        <taxon>Alphaproteobacteria</taxon>
        <taxon>Acetobacterales</taxon>
        <taxon>Roseomonadaceae</taxon>
        <taxon>Paracraurococcus</taxon>
    </lineage>
</organism>
<dbReference type="Gene3D" id="3.40.630.30">
    <property type="match status" value="1"/>
</dbReference>
<evidence type="ECO:0000313" key="2">
    <source>
        <dbReference type="EMBL" id="MDO9713008.1"/>
    </source>
</evidence>
<dbReference type="CDD" id="cd04301">
    <property type="entry name" value="NAT_SF"/>
    <property type="match status" value="1"/>
</dbReference>
<comment type="caution">
    <text evidence="2">The sequence shown here is derived from an EMBL/GenBank/DDBJ whole genome shotgun (WGS) entry which is preliminary data.</text>
</comment>
<feature type="domain" description="N-acetyltransferase" evidence="1">
    <location>
        <begin position="9"/>
        <end position="173"/>
    </location>
</feature>
<evidence type="ECO:0000259" key="1">
    <source>
        <dbReference type="PROSITE" id="PS51186"/>
    </source>
</evidence>
<dbReference type="Proteomes" id="UP001243009">
    <property type="component" value="Unassembled WGS sequence"/>
</dbReference>
<proteinExistence type="predicted"/>
<dbReference type="Pfam" id="PF00583">
    <property type="entry name" value="Acetyltransf_1"/>
    <property type="match status" value="1"/>
</dbReference>
<accession>A0ABT9E9Y3</accession>
<sequence>MFTVNPFDPHVVSASEWAAFHRMRALLAADTAPGEPMPSNADFEHDARRERPLFETRRFVAWAGDEAVGVLGIAFRRQGTPNYADHAPFCYVWGGVVPAWRRRGVARALLRPLLVFLQELDKTTVTIDTQLPSGHAFLTAIGAVEKHRMVQNRLPFARLDWAELARWEAATPPELIWEVHAGAVPLNRLAALLPRFTALFDRVAWIILFIFNSLY</sequence>
<name>A0ABT9E9Y3_9PROT</name>
<dbReference type="EMBL" id="JAUTWS010000066">
    <property type="protein sequence ID" value="MDO9713008.1"/>
    <property type="molecule type" value="Genomic_DNA"/>
</dbReference>
<dbReference type="InterPro" id="IPR000182">
    <property type="entry name" value="GNAT_dom"/>
</dbReference>
<dbReference type="SUPFAM" id="SSF55729">
    <property type="entry name" value="Acyl-CoA N-acyltransferases (Nat)"/>
    <property type="match status" value="1"/>
</dbReference>
<dbReference type="RefSeq" id="WP_305107869.1">
    <property type="nucleotide sequence ID" value="NZ_JAUTWS010000066.1"/>
</dbReference>
<protein>
    <submittedName>
        <fullName evidence="2">GNAT family N-acetyltransferase</fullName>
    </submittedName>
</protein>
<keyword evidence="3" id="KW-1185">Reference proteome</keyword>
<evidence type="ECO:0000313" key="3">
    <source>
        <dbReference type="Proteomes" id="UP001243009"/>
    </source>
</evidence>
<dbReference type="PROSITE" id="PS51186">
    <property type="entry name" value="GNAT"/>
    <property type="match status" value="1"/>
</dbReference>